<evidence type="ECO:0000256" key="1">
    <source>
        <dbReference type="ARBA" id="ARBA00005446"/>
    </source>
</evidence>
<keyword evidence="7" id="KW-0238">DNA-binding</keyword>
<dbReference type="PANTHER" id="PTHR13710:SF105">
    <property type="entry name" value="ATP-DEPENDENT DNA HELICASE Q1"/>
    <property type="match status" value="1"/>
</dbReference>
<dbReference type="Pfam" id="PF16124">
    <property type="entry name" value="RecQ_Zn_bind"/>
    <property type="match status" value="1"/>
</dbReference>
<comment type="catalytic activity">
    <reaction evidence="9">
        <text>Couples ATP hydrolysis with the unwinding of duplex DNA by translocating in the 3'-5' direction.</text>
        <dbReference type="EC" id="5.6.2.4"/>
    </reaction>
</comment>
<name>A0ABV9N025_9FLAO</name>
<dbReference type="SMART" id="SM00487">
    <property type="entry name" value="DEXDc"/>
    <property type="match status" value="1"/>
</dbReference>
<keyword evidence="6" id="KW-0067">ATP-binding</keyword>
<dbReference type="EMBL" id="JBHSGP010000008">
    <property type="protein sequence ID" value="MFC4721591.1"/>
    <property type="molecule type" value="Genomic_DNA"/>
</dbReference>
<keyword evidence="2" id="KW-0479">Metal-binding</keyword>
<evidence type="ECO:0000256" key="8">
    <source>
        <dbReference type="ARBA" id="ARBA00023235"/>
    </source>
</evidence>
<reference evidence="16" key="1">
    <citation type="journal article" date="2019" name="Int. J. Syst. Evol. Microbiol.">
        <title>The Global Catalogue of Microorganisms (GCM) 10K type strain sequencing project: providing services to taxonomists for standard genome sequencing and annotation.</title>
        <authorList>
            <consortium name="The Broad Institute Genomics Platform"/>
            <consortium name="The Broad Institute Genome Sequencing Center for Infectious Disease"/>
            <person name="Wu L."/>
            <person name="Ma J."/>
        </authorList>
    </citation>
    <scope>NUCLEOTIDE SEQUENCE [LARGE SCALE GENOMIC DNA]</scope>
    <source>
        <strain evidence="16">CCUG 63682</strain>
    </source>
</reference>
<dbReference type="SUPFAM" id="SSF52540">
    <property type="entry name" value="P-loop containing nucleoside triphosphate hydrolases"/>
    <property type="match status" value="1"/>
</dbReference>
<keyword evidence="3" id="KW-0547">Nucleotide-binding</keyword>
<dbReference type="EC" id="5.6.2.4" evidence="10"/>
<dbReference type="Proteomes" id="UP001595953">
    <property type="component" value="Unassembled WGS sequence"/>
</dbReference>
<evidence type="ECO:0000256" key="3">
    <source>
        <dbReference type="ARBA" id="ARBA00022741"/>
    </source>
</evidence>
<keyword evidence="5 15" id="KW-0347">Helicase</keyword>
<feature type="domain" description="Helicase C-terminal" evidence="14">
    <location>
        <begin position="217"/>
        <end position="373"/>
    </location>
</feature>
<evidence type="ECO:0000313" key="15">
    <source>
        <dbReference type="EMBL" id="MFC4721591.1"/>
    </source>
</evidence>
<evidence type="ECO:0000313" key="16">
    <source>
        <dbReference type="Proteomes" id="UP001595953"/>
    </source>
</evidence>
<organism evidence="15 16">
    <name type="scientific">Geojedonia litorea</name>
    <dbReference type="NCBI Taxonomy" id="1268269"/>
    <lineage>
        <taxon>Bacteria</taxon>
        <taxon>Pseudomonadati</taxon>
        <taxon>Bacteroidota</taxon>
        <taxon>Flavobacteriia</taxon>
        <taxon>Flavobacteriales</taxon>
        <taxon>Flavobacteriaceae</taxon>
        <taxon>Geojedonia</taxon>
    </lineage>
</organism>
<keyword evidence="16" id="KW-1185">Reference proteome</keyword>
<dbReference type="PROSITE" id="PS51192">
    <property type="entry name" value="HELICASE_ATP_BIND_1"/>
    <property type="match status" value="1"/>
</dbReference>
<dbReference type="Pfam" id="PF00271">
    <property type="entry name" value="Helicase_C"/>
    <property type="match status" value="1"/>
</dbReference>
<dbReference type="Pfam" id="PF00270">
    <property type="entry name" value="DEAD"/>
    <property type="match status" value="1"/>
</dbReference>
<dbReference type="InterPro" id="IPR036388">
    <property type="entry name" value="WH-like_DNA-bd_sf"/>
</dbReference>
<dbReference type="InterPro" id="IPR027417">
    <property type="entry name" value="P-loop_NTPase"/>
</dbReference>
<keyword evidence="4" id="KW-0378">Hydrolase</keyword>
<gene>
    <name evidence="15" type="ORF">ACFO5O_04630</name>
</gene>
<comment type="caution">
    <text evidence="15">The sequence shown here is derived from an EMBL/GenBank/DDBJ whole genome shotgun (WGS) entry which is preliminary data.</text>
</comment>
<dbReference type="Gene3D" id="1.10.10.10">
    <property type="entry name" value="Winged helix-like DNA-binding domain superfamily/Winged helix DNA-binding domain"/>
    <property type="match status" value="1"/>
</dbReference>
<accession>A0ABV9N025</accession>
<proteinExistence type="inferred from homology"/>
<dbReference type="PANTHER" id="PTHR13710">
    <property type="entry name" value="DNA HELICASE RECQ FAMILY MEMBER"/>
    <property type="match status" value="1"/>
</dbReference>
<evidence type="ECO:0000256" key="4">
    <source>
        <dbReference type="ARBA" id="ARBA00022801"/>
    </source>
</evidence>
<dbReference type="InterPro" id="IPR032284">
    <property type="entry name" value="RecQ_Zn-bd"/>
</dbReference>
<dbReference type="RefSeq" id="WP_387961383.1">
    <property type="nucleotide sequence ID" value="NZ_JBHSGP010000008.1"/>
</dbReference>
<protein>
    <recommendedName>
        <fullName evidence="11">ATP-dependent DNA helicase RecQ</fullName>
        <ecNumber evidence="10">5.6.2.4</ecNumber>
    </recommendedName>
    <alternativeName>
        <fullName evidence="12">DNA 3'-5' helicase RecQ</fullName>
    </alternativeName>
</protein>
<evidence type="ECO:0000256" key="12">
    <source>
        <dbReference type="ARBA" id="ARBA00044550"/>
    </source>
</evidence>
<dbReference type="InterPro" id="IPR014001">
    <property type="entry name" value="Helicase_ATP-bd"/>
</dbReference>
<sequence>MAHPLSLLERYWNHSSFRPLQEDIINAVLDNEDVFTLLPTGGGKSICFQIPALIKDGLCIVVSPLIALMKDQVNTLNQKGIKAMAITSGISYAELDTLLDNCIYGNYKFLYLSPERLQQDIVQQRIEQMPVNLIAVDEAHCISQWGNDFRPAYKHIAILRQLHPSVNLIALTATAKARVIADIIESLDLLSPKVFKASFNRPNIAYQVLNTEDKTYKIEQILKAYPGPSIIYVRSRKAAVEMSNQLASKNISSTFFHGGIPNAQKQERLQAWLSDRTQVMVATTAFGMGIDKADVKTIIHINLPESLESYYQEAGRAGRNNETAYAVILKNASDANSLKNQFLKSLPTVDILKTIYRKLCNYFQISYGEGELTTHQFNFNAFCTTYQFNTKIAYNAIQVLDRTSILKLSQQFNYSTKLQFKVSNMVLFQYLETYPSLELLIKTILRTYGGIFEHLLNIDIALITKKTGLAENEVIASLKRLEKDGMVDFSFSNTDSEITFLQPREDDKTIHRIAKIVEQQHELKAQQLQAVLDYVDNDSVCKSIQLLDYFGEQNTVNCGICSVCLTKKKQVQPDFKTVQRDIILALETTPLSSRAMVNQLIHEEAVILDVLKTLLEHEIIELTASNLYKLKHT</sequence>
<evidence type="ECO:0000256" key="9">
    <source>
        <dbReference type="ARBA" id="ARBA00034617"/>
    </source>
</evidence>
<evidence type="ECO:0000259" key="13">
    <source>
        <dbReference type="PROSITE" id="PS51192"/>
    </source>
</evidence>
<dbReference type="Gene3D" id="3.40.50.300">
    <property type="entry name" value="P-loop containing nucleotide triphosphate hydrolases"/>
    <property type="match status" value="2"/>
</dbReference>
<keyword evidence="8" id="KW-0413">Isomerase</keyword>
<dbReference type="NCBIfam" id="TIGR00614">
    <property type="entry name" value="recQ_fam"/>
    <property type="match status" value="1"/>
</dbReference>
<evidence type="ECO:0000256" key="11">
    <source>
        <dbReference type="ARBA" id="ARBA00044535"/>
    </source>
</evidence>
<dbReference type="GO" id="GO:0004386">
    <property type="term" value="F:helicase activity"/>
    <property type="evidence" value="ECO:0007669"/>
    <property type="project" value="UniProtKB-KW"/>
</dbReference>
<feature type="domain" description="Helicase ATP-binding" evidence="13">
    <location>
        <begin position="25"/>
        <end position="193"/>
    </location>
</feature>
<evidence type="ECO:0000256" key="2">
    <source>
        <dbReference type="ARBA" id="ARBA00022723"/>
    </source>
</evidence>
<dbReference type="InterPro" id="IPR001650">
    <property type="entry name" value="Helicase_C-like"/>
</dbReference>
<dbReference type="PROSITE" id="PS51194">
    <property type="entry name" value="HELICASE_CTER"/>
    <property type="match status" value="1"/>
</dbReference>
<evidence type="ECO:0000256" key="7">
    <source>
        <dbReference type="ARBA" id="ARBA00023125"/>
    </source>
</evidence>
<evidence type="ECO:0000256" key="6">
    <source>
        <dbReference type="ARBA" id="ARBA00022840"/>
    </source>
</evidence>
<dbReference type="CDD" id="cd17920">
    <property type="entry name" value="DEXHc_RecQ"/>
    <property type="match status" value="1"/>
</dbReference>
<evidence type="ECO:0000256" key="5">
    <source>
        <dbReference type="ARBA" id="ARBA00022806"/>
    </source>
</evidence>
<dbReference type="SMART" id="SM00490">
    <property type="entry name" value="HELICc"/>
    <property type="match status" value="1"/>
</dbReference>
<dbReference type="InterPro" id="IPR011545">
    <property type="entry name" value="DEAD/DEAH_box_helicase_dom"/>
</dbReference>
<evidence type="ECO:0000259" key="14">
    <source>
        <dbReference type="PROSITE" id="PS51194"/>
    </source>
</evidence>
<dbReference type="InterPro" id="IPR004589">
    <property type="entry name" value="DNA_helicase_ATP-dep_RecQ"/>
</dbReference>
<evidence type="ECO:0000256" key="10">
    <source>
        <dbReference type="ARBA" id="ARBA00034808"/>
    </source>
</evidence>
<comment type="similarity">
    <text evidence="1">Belongs to the helicase family. RecQ subfamily.</text>
</comment>